<accession>A0A562QHS9</accession>
<dbReference type="EMBL" id="VLKY01000004">
    <property type="protein sequence ID" value="TWI55606.1"/>
    <property type="molecule type" value="Genomic_DNA"/>
</dbReference>
<gene>
    <name evidence="1" type="ORF">IQ22_01532</name>
</gene>
<comment type="caution">
    <text evidence="1">The sequence shown here is derived from an EMBL/GenBank/DDBJ whole genome shotgun (WGS) entry which is preliminary data.</text>
</comment>
<organism evidence="1 2">
    <name type="scientific">Pseudomonas duriflava</name>
    <dbReference type="NCBI Taxonomy" id="459528"/>
    <lineage>
        <taxon>Bacteria</taxon>
        <taxon>Pseudomonadati</taxon>
        <taxon>Pseudomonadota</taxon>
        <taxon>Gammaproteobacteria</taxon>
        <taxon>Pseudomonadales</taxon>
        <taxon>Pseudomonadaceae</taxon>
        <taxon>Pseudomonas</taxon>
    </lineage>
</organism>
<protein>
    <submittedName>
        <fullName evidence="1">Uncharacterized protein</fullName>
    </submittedName>
</protein>
<evidence type="ECO:0000313" key="2">
    <source>
        <dbReference type="Proteomes" id="UP000316905"/>
    </source>
</evidence>
<sequence>MYAGHNTCELNLLATRKEAESALTFALHWGYHCLETGQKCYNVVQRYVTLPERTIRLGALKSAAETTCQAAGLDIA</sequence>
<keyword evidence="2" id="KW-1185">Reference proteome</keyword>
<proteinExistence type="predicted"/>
<reference evidence="1 2" key="1">
    <citation type="journal article" date="2015" name="Stand. Genomic Sci.">
        <title>Genomic Encyclopedia of Bacterial and Archaeal Type Strains, Phase III: the genomes of soil and plant-associated and newly described type strains.</title>
        <authorList>
            <person name="Whitman W.B."/>
            <person name="Woyke T."/>
            <person name="Klenk H.P."/>
            <person name="Zhou Y."/>
            <person name="Lilburn T.G."/>
            <person name="Beck B.J."/>
            <person name="De Vos P."/>
            <person name="Vandamme P."/>
            <person name="Eisen J.A."/>
            <person name="Garrity G."/>
            <person name="Hugenholtz P."/>
            <person name="Kyrpides N.C."/>
        </authorList>
    </citation>
    <scope>NUCLEOTIDE SEQUENCE [LARGE SCALE GENOMIC DNA]</scope>
    <source>
        <strain evidence="1 2">CGMCC 1.6858</strain>
    </source>
</reference>
<evidence type="ECO:0000313" key="1">
    <source>
        <dbReference type="EMBL" id="TWI55606.1"/>
    </source>
</evidence>
<dbReference type="AlphaFoldDB" id="A0A562QHS9"/>
<dbReference type="Proteomes" id="UP000316905">
    <property type="component" value="Unassembled WGS sequence"/>
</dbReference>
<name>A0A562QHS9_9PSED</name>